<organism evidence="2 3">
    <name type="scientific">Cinara cedri</name>
    <dbReference type="NCBI Taxonomy" id="506608"/>
    <lineage>
        <taxon>Eukaryota</taxon>
        <taxon>Metazoa</taxon>
        <taxon>Ecdysozoa</taxon>
        <taxon>Arthropoda</taxon>
        <taxon>Hexapoda</taxon>
        <taxon>Insecta</taxon>
        <taxon>Pterygota</taxon>
        <taxon>Neoptera</taxon>
        <taxon>Paraneoptera</taxon>
        <taxon>Hemiptera</taxon>
        <taxon>Sternorrhyncha</taxon>
        <taxon>Aphidomorpha</taxon>
        <taxon>Aphidoidea</taxon>
        <taxon>Aphididae</taxon>
        <taxon>Lachninae</taxon>
        <taxon>Cinara</taxon>
    </lineage>
</organism>
<keyword evidence="1" id="KW-1133">Transmembrane helix</keyword>
<keyword evidence="1" id="KW-0472">Membrane</keyword>
<accession>A0A5E4NE94</accession>
<evidence type="ECO:0000313" key="3">
    <source>
        <dbReference type="Proteomes" id="UP000325440"/>
    </source>
</evidence>
<evidence type="ECO:0000313" key="2">
    <source>
        <dbReference type="EMBL" id="VVC42122.1"/>
    </source>
</evidence>
<feature type="transmembrane region" description="Helical" evidence="1">
    <location>
        <begin position="153"/>
        <end position="172"/>
    </location>
</feature>
<dbReference type="AlphaFoldDB" id="A0A5E4NE94"/>
<proteinExistence type="predicted"/>
<reference evidence="2 3" key="1">
    <citation type="submission" date="2019-08" db="EMBL/GenBank/DDBJ databases">
        <authorList>
            <person name="Alioto T."/>
            <person name="Alioto T."/>
            <person name="Gomez Garrido J."/>
        </authorList>
    </citation>
    <scope>NUCLEOTIDE SEQUENCE [LARGE SCALE GENOMIC DNA]</scope>
</reference>
<feature type="transmembrane region" description="Helical" evidence="1">
    <location>
        <begin position="86"/>
        <end position="104"/>
    </location>
</feature>
<keyword evidence="1" id="KW-0812">Transmembrane</keyword>
<feature type="transmembrane region" description="Helical" evidence="1">
    <location>
        <begin position="37"/>
        <end position="66"/>
    </location>
</feature>
<dbReference type="EMBL" id="CABPRJ010001938">
    <property type="protein sequence ID" value="VVC42122.1"/>
    <property type="molecule type" value="Genomic_DNA"/>
</dbReference>
<sequence length="249" mass="29672">MIVNLNHFKEQRPGITSFLTGITYFKTNNINANARKVIYFLTFVLYVQIWFQLISFLTLINCYLLQWYSENIENLKNDVSRGHTWFYYKFLLVFQMCDVMISAYESYQLRKVKSYVYNNMEGVGLWIIYNDLYVLSSTVWCICYLRPNIEYHAIYWKLMLFFFTVYKAYIIYRMFKADKASHIVLEQISIPSEHDTPKSSVTKYRYVQLQESKFETTAEKLDNFVPLVHKSGLKSNAIIRQPTTVSMCN</sequence>
<gene>
    <name evidence="2" type="ORF">CINCED_3A019490</name>
</gene>
<name>A0A5E4NE94_9HEMI</name>
<dbReference type="Proteomes" id="UP000325440">
    <property type="component" value="Unassembled WGS sequence"/>
</dbReference>
<evidence type="ECO:0000256" key="1">
    <source>
        <dbReference type="SAM" id="Phobius"/>
    </source>
</evidence>
<keyword evidence="3" id="KW-1185">Reference proteome</keyword>
<feature type="transmembrane region" description="Helical" evidence="1">
    <location>
        <begin position="125"/>
        <end position="147"/>
    </location>
</feature>
<dbReference type="OrthoDB" id="6588470at2759"/>
<protein>
    <submittedName>
        <fullName evidence="2">Uncharacterized protein</fullName>
    </submittedName>
</protein>